<gene>
    <name evidence="1" type="ORF">DPMN_051338</name>
</gene>
<protein>
    <recommendedName>
        <fullName evidence="3">Endonuclease/exonuclease/phosphatase domain-containing protein</fullName>
    </recommendedName>
</protein>
<name>A0A9D4CHP2_DREPO</name>
<comment type="caution">
    <text evidence="1">The sequence shown here is derived from an EMBL/GenBank/DDBJ whole genome shotgun (WGS) entry which is preliminary data.</text>
</comment>
<organism evidence="1 2">
    <name type="scientific">Dreissena polymorpha</name>
    <name type="common">Zebra mussel</name>
    <name type="synonym">Mytilus polymorpha</name>
    <dbReference type="NCBI Taxonomy" id="45954"/>
    <lineage>
        <taxon>Eukaryota</taxon>
        <taxon>Metazoa</taxon>
        <taxon>Spiralia</taxon>
        <taxon>Lophotrochozoa</taxon>
        <taxon>Mollusca</taxon>
        <taxon>Bivalvia</taxon>
        <taxon>Autobranchia</taxon>
        <taxon>Heteroconchia</taxon>
        <taxon>Euheterodonta</taxon>
        <taxon>Imparidentia</taxon>
        <taxon>Neoheterodontei</taxon>
        <taxon>Myida</taxon>
        <taxon>Dreissenoidea</taxon>
        <taxon>Dreissenidae</taxon>
        <taxon>Dreissena</taxon>
    </lineage>
</organism>
<sequence length="84" mass="9698">MTEPTRWRGSNDPSVLDLIITADENAIEEIEFQSPLGKSDHSAILFRYKYKVKLKKKITRDNIVTKSGFQCEKKSDKGRQLKLN</sequence>
<reference evidence="1" key="1">
    <citation type="journal article" date="2019" name="bioRxiv">
        <title>The Genome of the Zebra Mussel, Dreissena polymorpha: A Resource for Invasive Species Research.</title>
        <authorList>
            <person name="McCartney M.A."/>
            <person name="Auch B."/>
            <person name="Kono T."/>
            <person name="Mallez S."/>
            <person name="Zhang Y."/>
            <person name="Obille A."/>
            <person name="Becker A."/>
            <person name="Abrahante J.E."/>
            <person name="Garbe J."/>
            <person name="Badalamenti J.P."/>
            <person name="Herman A."/>
            <person name="Mangelson H."/>
            <person name="Liachko I."/>
            <person name="Sullivan S."/>
            <person name="Sone E.D."/>
            <person name="Koren S."/>
            <person name="Silverstein K.A.T."/>
            <person name="Beckman K.B."/>
            <person name="Gohl D.M."/>
        </authorList>
    </citation>
    <scope>NUCLEOTIDE SEQUENCE</scope>
    <source>
        <strain evidence="1">Duluth1</strain>
        <tissue evidence="1">Whole animal</tissue>
    </source>
</reference>
<accession>A0A9D4CHP2</accession>
<dbReference type="Proteomes" id="UP000828390">
    <property type="component" value="Unassembled WGS sequence"/>
</dbReference>
<reference evidence="1" key="2">
    <citation type="submission" date="2020-11" db="EMBL/GenBank/DDBJ databases">
        <authorList>
            <person name="McCartney M.A."/>
            <person name="Auch B."/>
            <person name="Kono T."/>
            <person name="Mallez S."/>
            <person name="Becker A."/>
            <person name="Gohl D.M."/>
            <person name="Silverstein K.A.T."/>
            <person name="Koren S."/>
            <person name="Bechman K.B."/>
            <person name="Herman A."/>
            <person name="Abrahante J.E."/>
            <person name="Garbe J."/>
        </authorList>
    </citation>
    <scope>NUCLEOTIDE SEQUENCE</scope>
    <source>
        <strain evidence="1">Duluth1</strain>
        <tissue evidence="1">Whole animal</tissue>
    </source>
</reference>
<evidence type="ECO:0000313" key="2">
    <source>
        <dbReference type="Proteomes" id="UP000828390"/>
    </source>
</evidence>
<proteinExistence type="predicted"/>
<evidence type="ECO:0000313" key="1">
    <source>
        <dbReference type="EMBL" id="KAH3725494.1"/>
    </source>
</evidence>
<dbReference type="EMBL" id="JAIWYP010000012">
    <property type="protein sequence ID" value="KAH3725494.1"/>
    <property type="molecule type" value="Genomic_DNA"/>
</dbReference>
<evidence type="ECO:0008006" key="3">
    <source>
        <dbReference type="Google" id="ProtNLM"/>
    </source>
</evidence>
<dbReference type="AlphaFoldDB" id="A0A9D4CHP2"/>
<keyword evidence="2" id="KW-1185">Reference proteome</keyword>